<organism evidence="3 4">
    <name type="scientific">Paraburkholderia silvatlantica</name>
    <dbReference type="NCBI Taxonomy" id="321895"/>
    <lineage>
        <taxon>Bacteria</taxon>
        <taxon>Pseudomonadati</taxon>
        <taxon>Pseudomonadota</taxon>
        <taxon>Betaproteobacteria</taxon>
        <taxon>Burkholderiales</taxon>
        <taxon>Burkholderiaceae</taxon>
        <taxon>Paraburkholderia</taxon>
    </lineage>
</organism>
<evidence type="ECO:0000313" key="3">
    <source>
        <dbReference type="EMBL" id="PYE16112.1"/>
    </source>
</evidence>
<comment type="caution">
    <text evidence="3">The sequence shown here is derived from an EMBL/GenBank/DDBJ whole genome shotgun (WGS) entry which is preliminary data.</text>
</comment>
<dbReference type="EMBL" id="JACHVZ010000016">
    <property type="protein sequence ID" value="MBB2931047.1"/>
    <property type="molecule type" value="Genomic_DNA"/>
</dbReference>
<dbReference type="AlphaFoldDB" id="A0A2U0ZJ90"/>
<evidence type="ECO:0000313" key="4">
    <source>
        <dbReference type="Proteomes" id="UP000247772"/>
    </source>
</evidence>
<feature type="transmembrane region" description="Helical" evidence="1">
    <location>
        <begin position="31"/>
        <end position="52"/>
    </location>
</feature>
<evidence type="ECO:0000313" key="2">
    <source>
        <dbReference type="EMBL" id="MBB2931047.1"/>
    </source>
</evidence>
<keyword evidence="1" id="KW-1133">Transmembrane helix</keyword>
<name>A0A2U0ZJ90_9BURK</name>
<accession>A0A2U0ZJ90</accession>
<evidence type="ECO:0000256" key="1">
    <source>
        <dbReference type="SAM" id="Phobius"/>
    </source>
</evidence>
<evidence type="ECO:0000313" key="5">
    <source>
        <dbReference type="Proteomes" id="UP000533533"/>
    </source>
</evidence>
<proteinExistence type="predicted"/>
<reference evidence="3 4" key="1">
    <citation type="submission" date="2018-06" db="EMBL/GenBank/DDBJ databases">
        <title>Genomic Encyclopedia of Type Strains, Phase IV (KMG-V): Genome sequencing to study the core and pangenomes of soil and plant-associated prokaryotes.</title>
        <authorList>
            <person name="Whitman W."/>
        </authorList>
    </citation>
    <scope>NUCLEOTIDE SEQUENCE [LARGE SCALE GENOMIC DNA]</scope>
    <source>
        <strain evidence="3 4">SRCL-318</strain>
        <strain evidence="2 5">SRMrh-85</strain>
    </source>
</reference>
<feature type="transmembrane region" description="Helical" evidence="1">
    <location>
        <begin position="6"/>
        <end position="24"/>
    </location>
</feature>
<gene>
    <name evidence="3" type="ORF">C7410_13160</name>
    <name evidence="2" type="ORF">FHX59_005514</name>
</gene>
<protein>
    <submittedName>
        <fullName evidence="2">Energy-converting hydrogenase Eha subunit F</fullName>
    </submittedName>
</protein>
<dbReference type="Proteomes" id="UP000533533">
    <property type="component" value="Unassembled WGS sequence"/>
</dbReference>
<keyword evidence="1" id="KW-0472">Membrane</keyword>
<dbReference type="EMBL" id="QJSQ01000031">
    <property type="protein sequence ID" value="PYE16112.1"/>
    <property type="molecule type" value="Genomic_DNA"/>
</dbReference>
<dbReference type="Proteomes" id="UP000247772">
    <property type="component" value="Unassembled WGS sequence"/>
</dbReference>
<dbReference type="RefSeq" id="WP_110388783.1">
    <property type="nucleotide sequence ID" value="NZ_JACHVZ010000016.1"/>
</dbReference>
<sequence length="212" mass="23391">MDFLKYITNPYALIAYALLIAYSLAKGQRVLAYFSFALAAIAALAMLFRVVVPAPVNPAQAATQPAPRPPPSVMAPAVAFEDGDGFKFQYPNELFSFTKMPGFKEGSGYNATSAFEGGSFSVWKKETSPESTSKILEIWRASCLQGTDPYKVIKSDWVVLSCVEATSPDTILYREQIKGSDYDALFILSYPAKDRVYWDQVATLIESTFSLK</sequence>
<keyword evidence="1" id="KW-0812">Transmembrane</keyword>
<keyword evidence="5" id="KW-1185">Reference proteome</keyword>